<dbReference type="Gene3D" id="3.40.50.300">
    <property type="entry name" value="P-loop containing nucleotide triphosphate hydrolases"/>
    <property type="match status" value="1"/>
</dbReference>
<keyword evidence="1" id="KW-0418">Kinase</keyword>
<name>A0A1H4DX41_ALKAM</name>
<protein>
    <submittedName>
        <fullName evidence="1">Adenylate kinase</fullName>
    </submittedName>
</protein>
<reference evidence="1 2" key="1">
    <citation type="submission" date="2016-10" db="EMBL/GenBank/DDBJ databases">
        <authorList>
            <person name="de Groot N.N."/>
        </authorList>
    </citation>
    <scope>NUCLEOTIDE SEQUENCE [LARGE SCALE GENOMIC DNA]</scope>
    <source>
        <strain evidence="1 2">CGMCC 1.3430</strain>
    </source>
</reference>
<evidence type="ECO:0000313" key="1">
    <source>
        <dbReference type="EMBL" id="SEA76772.1"/>
    </source>
</evidence>
<proteinExistence type="predicted"/>
<dbReference type="Proteomes" id="UP000198773">
    <property type="component" value="Unassembled WGS sequence"/>
</dbReference>
<evidence type="ECO:0000313" key="2">
    <source>
        <dbReference type="Proteomes" id="UP000198773"/>
    </source>
</evidence>
<dbReference type="OrthoDB" id="1850524at2"/>
<gene>
    <name evidence="1" type="ORF">SAMN04488051_10664</name>
</gene>
<dbReference type="RefSeq" id="WP_091343265.1">
    <property type="nucleotide sequence ID" value="NZ_FNRM01000006.1"/>
</dbReference>
<accession>A0A1H4DX41</accession>
<dbReference type="AlphaFoldDB" id="A0A1H4DX41"/>
<dbReference type="InterPro" id="IPR027417">
    <property type="entry name" value="P-loop_NTPase"/>
</dbReference>
<keyword evidence="1" id="KW-0808">Transferase</keyword>
<dbReference type="STRING" id="152573.SAMN04488051_10664"/>
<sequence length="176" mass="19461">MKREVIFIGGIHGAGKSTLCSKLVSNLQIPHYSASQLIKNANEGLFKKDKTVTDVSKNQDVLLSAIDEFVSEPCFLLDGHFALFDSDHNVQLVPAATFASMGLTAICVVTCDVNVVLERIATRDGIRHDKSAYETLNHSEIAHAKVIAERLNIPLFLQNTNNDVRELTKFISEHLE</sequence>
<keyword evidence="2" id="KW-1185">Reference proteome</keyword>
<dbReference type="GO" id="GO:0016301">
    <property type="term" value="F:kinase activity"/>
    <property type="evidence" value="ECO:0007669"/>
    <property type="project" value="UniProtKB-KW"/>
</dbReference>
<organism evidence="1 2">
    <name type="scientific">Alkalimonas amylolytica</name>
    <dbReference type="NCBI Taxonomy" id="152573"/>
    <lineage>
        <taxon>Bacteria</taxon>
        <taxon>Pseudomonadati</taxon>
        <taxon>Pseudomonadota</taxon>
        <taxon>Gammaproteobacteria</taxon>
        <taxon>Alkalimonas</taxon>
    </lineage>
</organism>
<dbReference type="EMBL" id="FNRM01000006">
    <property type="protein sequence ID" value="SEA76772.1"/>
    <property type="molecule type" value="Genomic_DNA"/>
</dbReference>
<dbReference type="Pfam" id="PF13207">
    <property type="entry name" value="AAA_17"/>
    <property type="match status" value="1"/>
</dbReference>
<dbReference type="SUPFAM" id="SSF52540">
    <property type="entry name" value="P-loop containing nucleoside triphosphate hydrolases"/>
    <property type="match status" value="1"/>
</dbReference>